<dbReference type="Proteomes" id="UP001152766">
    <property type="component" value="Unassembled WGS sequence"/>
</dbReference>
<dbReference type="RefSeq" id="WP_268153349.1">
    <property type="nucleotide sequence ID" value="NZ_JAPPUW010000021.1"/>
</dbReference>
<sequence length="242" mass="26412">MERRHHIIAEARKALSPSLLKASGRALYSPASTLDGSSPFYFLGLNPGENETDDQHHSHLTIEEDLARLEQDLVVEHAYLDERWKGCMPGRAPIQMAGREVFAILCGNNPIAGDRLLRETPVSNLILPRSKSEAALLEKTGFSSAQLLAACWPFHQAVVDVSGCQFVITHAVGAARKLAERLNLGAGECRPSGWGGTLKSLYAWQLSSGVRLLAIPNLSRYKPNGDRALALSAFFDEFGAIH</sequence>
<accession>A0A9X4LIJ3</accession>
<evidence type="ECO:0000313" key="1">
    <source>
        <dbReference type="EMBL" id="MDG0863541.1"/>
    </source>
</evidence>
<organism evidence="1 2">
    <name type="scientific">Pelomonas aquatica</name>
    <dbReference type="NCBI Taxonomy" id="431058"/>
    <lineage>
        <taxon>Bacteria</taxon>
        <taxon>Pseudomonadati</taxon>
        <taxon>Pseudomonadota</taxon>
        <taxon>Betaproteobacteria</taxon>
        <taxon>Burkholderiales</taxon>
        <taxon>Sphaerotilaceae</taxon>
        <taxon>Roseateles</taxon>
    </lineage>
</organism>
<keyword evidence="2" id="KW-1185">Reference proteome</keyword>
<name>A0A9X4LIJ3_9BURK</name>
<dbReference type="AlphaFoldDB" id="A0A9X4LIJ3"/>
<reference evidence="1" key="1">
    <citation type="submission" date="2019-02" db="EMBL/GenBank/DDBJ databases">
        <title>Draft genome of the type strain Pelomonas aquatica CCUG 52575T.</title>
        <authorList>
            <person name="Gomila M."/>
            <person name="Lalucat J."/>
        </authorList>
    </citation>
    <scope>NUCLEOTIDE SEQUENCE</scope>
    <source>
        <strain evidence="1">CCUG 52575</strain>
    </source>
</reference>
<protein>
    <submittedName>
        <fullName evidence="1">Uncharacterized protein</fullName>
    </submittedName>
</protein>
<proteinExistence type="predicted"/>
<evidence type="ECO:0000313" key="2">
    <source>
        <dbReference type="Proteomes" id="UP001152766"/>
    </source>
</evidence>
<comment type="caution">
    <text evidence="1">The sequence shown here is derived from an EMBL/GenBank/DDBJ whole genome shotgun (WGS) entry which is preliminary data.</text>
</comment>
<gene>
    <name evidence="1" type="ORF">EXJ73_13805</name>
</gene>
<dbReference type="EMBL" id="SGUG01000019">
    <property type="protein sequence ID" value="MDG0863541.1"/>
    <property type="molecule type" value="Genomic_DNA"/>
</dbReference>